<evidence type="ECO:0000313" key="9">
    <source>
        <dbReference type="Proteomes" id="UP000648239"/>
    </source>
</evidence>
<dbReference type="Pfam" id="PF01019">
    <property type="entry name" value="G_glu_transpept"/>
    <property type="match status" value="1"/>
</dbReference>
<dbReference type="NCBIfam" id="TIGR00066">
    <property type="entry name" value="g_glut_trans"/>
    <property type="match status" value="1"/>
</dbReference>
<comment type="subunit">
    <text evidence="6">This enzyme consists of two polypeptide chains, which are synthesized in precursor form from a single polypeptide.</text>
</comment>
<dbReference type="EMBL" id="JACXWD010000079">
    <property type="protein sequence ID" value="MBD3869359.1"/>
    <property type="molecule type" value="Genomic_DNA"/>
</dbReference>
<comment type="pathway">
    <text evidence="6">Sulfur metabolism; glutathione metabolism.</text>
</comment>
<comment type="similarity">
    <text evidence="6">Belongs to the gamma-glutamyltransferase family.</text>
</comment>
<dbReference type="InterPro" id="IPR029055">
    <property type="entry name" value="Ntn_hydrolases_N"/>
</dbReference>
<keyword evidence="6" id="KW-0865">Zymogen</keyword>
<comment type="catalytic activity">
    <reaction evidence="1 6">
        <text>an S-substituted glutathione + H2O = an S-substituted L-cysteinylglycine + L-glutamate</text>
        <dbReference type="Rhea" id="RHEA:59468"/>
        <dbReference type="ChEBI" id="CHEBI:15377"/>
        <dbReference type="ChEBI" id="CHEBI:29985"/>
        <dbReference type="ChEBI" id="CHEBI:90779"/>
        <dbReference type="ChEBI" id="CHEBI:143103"/>
        <dbReference type="EC" id="3.4.19.13"/>
    </reaction>
</comment>
<dbReference type="InterPro" id="IPR052896">
    <property type="entry name" value="GGT-like_enzyme"/>
</dbReference>
<sequence>MRTRGTILLLALMLTVPMVAGDRDEGSMFATRSVVHARNGMVAASHPLAVQIGLDVLKDGGTAVDAAIAVNAALGFLEPVACGIGGDLFALVWDAESEKLYGLNGSGRSPLALTADMVPPEPDGTIPVYSPYAWSVPGTVDGWFELHGRFGKLPMARILAPAIQAAEEGEPVPQVIAAAWGRSARVFGDKPGFASTFLPGGKAPKAGEIFRNPGLARSYRLLAEKGRDAFYKGEIGRAVVAFSEKHGGFFSMKDFTSHRSEWVEPVSAGYRGATLWELPPNGQGIAALEMVNILKHFDLAAMGRGSAEFWHTLIEAKKLAYEDRARYYADPDFADVPVEGLVSESYGRTQAKRLGDRAARTLAAGEPGLSRGDTTYFAVADRFGNMVSLIQSNYTGFGSGYVVEGYGFGLQDRGALFNLKPGTANFLEPGKRPFHTIIPAFITREGKPWIAFGVMGGDMQPQGHVQVLVNLVDFGMNLQEAGDAPRFYHTGSSEPTGTTMTTGGMLSLESGISDLVRRDLVKKGHRLVHTLGRYGGYQAVALDPVTGVLSGASESRKDGHAAGY</sequence>
<dbReference type="GO" id="GO:0036374">
    <property type="term" value="F:glutathione hydrolase activity"/>
    <property type="evidence" value="ECO:0007669"/>
    <property type="project" value="UniProtKB-UniRule"/>
</dbReference>
<gene>
    <name evidence="8" type="primary">ggt</name>
    <name evidence="8" type="ORF">IFK94_14655</name>
</gene>
<comment type="catalytic activity">
    <reaction evidence="3 6">
        <text>an N-terminal (5-L-glutamyl)-[peptide] + an alpha-amino acid = 5-L-glutamyl amino acid + an N-terminal L-alpha-aminoacyl-[peptide]</text>
        <dbReference type="Rhea" id="RHEA:23904"/>
        <dbReference type="Rhea" id="RHEA-COMP:9780"/>
        <dbReference type="Rhea" id="RHEA-COMP:9795"/>
        <dbReference type="ChEBI" id="CHEBI:77644"/>
        <dbReference type="ChEBI" id="CHEBI:78597"/>
        <dbReference type="ChEBI" id="CHEBI:78599"/>
        <dbReference type="ChEBI" id="CHEBI:78608"/>
        <dbReference type="EC" id="2.3.2.2"/>
    </reaction>
</comment>
<dbReference type="Gene3D" id="3.60.20.40">
    <property type="match status" value="1"/>
</dbReference>
<evidence type="ECO:0000256" key="4">
    <source>
        <dbReference type="PIRSR" id="PIRSR600101-1"/>
    </source>
</evidence>
<dbReference type="Gene3D" id="1.10.246.130">
    <property type="match status" value="1"/>
</dbReference>
<dbReference type="InterPro" id="IPR000101">
    <property type="entry name" value="GGT_peptidase"/>
</dbReference>
<dbReference type="AlphaFoldDB" id="A0A8J7CFD8"/>
<dbReference type="PANTHER" id="PTHR43881">
    <property type="entry name" value="GAMMA-GLUTAMYLTRANSPEPTIDASE (AFU_ORTHOLOGUE AFUA_4G13580)"/>
    <property type="match status" value="1"/>
</dbReference>
<evidence type="ECO:0000256" key="3">
    <source>
        <dbReference type="ARBA" id="ARBA00047417"/>
    </source>
</evidence>
<keyword evidence="7" id="KW-0732">Signal</keyword>
<dbReference type="GO" id="GO:0006751">
    <property type="term" value="P:glutathione catabolic process"/>
    <property type="evidence" value="ECO:0007669"/>
    <property type="project" value="UniProtKB-UniRule"/>
</dbReference>
<evidence type="ECO:0000256" key="5">
    <source>
        <dbReference type="PIRSR" id="PIRSR600101-2"/>
    </source>
</evidence>
<keyword evidence="6 8" id="KW-0012">Acyltransferase</keyword>
<dbReference type="Proteomes" id="UP000648239">
    <property type="component" value="Unassembled WGS sequence"/>
</dbReference>
<protein>
    <recommendedName>
        <fullName evidence="6">Glutathione hydrolase proenzyme</fullName>
        <ecNumber evidence="6">2.3.2.2</ecNumber>
        <ecNumber evidence="6">3.4.19.13</ecNumber>
    </recommendedName>
    <component>
        <recommendedName>
            <fullName evidence="6">Glutathione hydrolase large chain</fullName>
        </recommendedName>
    </component>
    <component>
        <recommendedName>
            <fullName evidence="6">Glutathione hydrolase small chain</fullName>
        </recommendedName>
    </component>
</protein>
<dbReference type="InterPro" id="IPR043138">
    <property type="entry name" value="GGT_lsub"/>
</dbReference>
<evidence type="ECO:0000256" key="6">
    <source>
        <dbReference type="RuleBase" id="RU368036"/>
    </source>
</evidence>
<comment type="PTM">
    <text evidence="6">Cleaved by autocatalysis into a large and a small subunit.</text>
</comment>
<feature type="chain" id="PRO_5035233757" description="Glutathione hydrolase proenzyme" evidence="7">
    <location>
        <begin position="21"/>
        <end position="564"/>
    </location>
</feature>
<organism evidence="8 9">
    <name type="scientific">Candidatus Polarisedimenticola svalbardensis</name>
    <dbReference type="NCBI Taxonomy" id="2886004"/>
    <lineage>
        <taxon>Bacteria</taxon>
        <taxon>Pseudomonadati</taxon>
        <taxon>Acidobacteriota</taxon>
        <taxon>Candidatus Polarisedimenticolia</taxon>
        <taxon>Candidatus Polarisedimenticolales</taxon>
        <taxon>Candidatus Polarisedimenticolaceae</taxon>
        <taxon>Candidatus Polarisedimenticola</taxon>
    </lineage>
</organism>
<feature type="signal peptide" evidence="7">
    <location>
        <begin position="1"/>
        <end position="20"/>
    </location>
</feature>
<reference evidence="8 9" key="1">
    <citation type="submission" date="2020-08" db="EMBL/GenBank/DDBJ databases">
        <title>Acidobacteriota in marine sediments use diverse sulfur dissimilation pathways.</title>
        <authorList>
            <person name="Wasmund K."/>
        </authorList>
    </citation>
    <scope>NUCLEOTIDE SEQUENCE [LARGE SCALE GENOMIC DNA]</scope>
    <source>
        <strain evidence="8">MAG AM4</strain>
    </source>
</reference>
<proteinExistence type="inferred from homology"/>
<dbReference type="UniPathway" id="UPA00204"/>
<accession>A0A8J7CFD8</accession>
<dbReference type="SUPFAM" id="SSF56235">
    <property type="entry name" value="N-terminal nucleophile aminohydrolases (Ntn hydrolases)"/>
    <property type="match status" value="1"/>
</dbReference>
<evidence type="ECO:0000256" key="2">
    <source>
        <dbReference type="ARBA" id="ARBA00001089"/>
    </source>
</evidence>
<dbReference type="EC" id="2.3.2.2" evidence="6"/>
<name>A0A8J7CFD8_9BACT</name>
<dbReference type="InterPro" id="IPR043137">
    <property type="entry name" value="GGT_ssub_C"/>
</dbReference>
<dbReference type="GO" id="GO:0006750">
    <property type="term" value="P:glutathione biosynthetic process"/>
    <property type="evidence" value="ECO:0007669"/>
    <property type="project" value="UniProtKB-KW"/>
</dbReference>
<evidence type="ECO:0000313" key="8">
    <source>
        <dbReference type="EMBL" id="MBD3869359.1"/>
    </source>
</evidence>
<comment type="caution">
    <text evidence="8">The sequence shown here is derived from an EMBL/GenBank/DDBJ whole genome shotgun (WGS) entry which is preliminary data.</text>
</comment>
<dbReference type="GO" id="GO:0103068">
    <property type="term" value="F:leukotriene C4 gamma-glutamyl transferase activity"/>
    <property type="evidence" value="ECO:0007669"/>
    <property type="project" value="UniProtKB-EC"/>
</dbReference>
<feature type="binding site" evidence="5">
    <location>
        <position position="457"/>
    </location>
    <ligand>
        <name>L-glutamate</name>
        <dbReference type="ChEBI" id="CHEBI:29985"/>
    </ligand>
</feature>
<evidence type="ECO:0000256" key="7">
    <source>
        <dbReference type="SAM" id="SignalP"/>
    </source>
</evidence>
<dbReference type="EC" id="3.4.19.13" evidence="6"/>
<keyword evidence="6" id="KW-0317">Glutathione biosynthesis</keyword>
<keyword evidence="6 8" id="KW-0808">Transferase</keyword>
<feature type="active site" description="Nucleophile" evidence="4">
    <location>
        <position position="374"/>
    </location>
</feature>
<evidence type="ECO:0000256" key="1">
    <source>
        <dbReference type="ARBA" id="ARBA00001049"/>
    </source>
</evidence>
<dbReference type="PANTHER" id="PTHR43881:SF1">
    <property type="entry name" value="GAMMA-GLUTAMYLTRANSPEPTIDASE (AFU_ORTHOLOGUE AFUA_4G13580)"/>
    <property type="match status" value="1"/>
</dbReference>
<dbReference type="PRINTS" id="PR01210">
    <property type="entry name" value="GGTRANSPTASE"/>
</dbReference>
<comment type="catalytic activity">
    <reaction evidence="2 6">
        <text>glutathione + H2O = L-cysteinylglycine + L-glutamate</text>
        <dbReference type="Rhea" id="RHEA:28807"/>
        <dbReference type="ChEBI" id="CHEBI:15377"/>
        <dbReference type="ChEBI" id="CHEBI:29985"/>
        <dbReference type="ChEBI" id="CHEBI:57925"/>
        <dbReference type="ChEBI" id="CHEBI:61694"/>
        <dbReference type="EC" id="3.4.19.13"/>
    </reaction>
</comment>
<keyword evidence="6" id="KW-0378">Hydrolase</keyword>